<keyword evidence="2" id="KW-1185">Reference proteome</keyword>
<gene>
    <name evidence="1" type="ORF">H9631_20635</name>
</gene>
<protein>
    <recommendedName>
        <fullName evidence="3">DUF2383 domain-containing protein</fullName>
    </recommendedName>
</protein>
<evidence type="ECO:0008006" key="3">
    <source>
        <dbReference type="Google" id="ProtNLM"/>
    </source>
</evidence>
<reference evidence="1 2" key="1">
    <citation type="submission" date="2020-08" db="EMBL/GenBank/DDBJ databases">
        <title>A Genomic Blueprint of the Chicken Gut Microbiome.</title>
        <authorList>
            <person name="Gilroy R."/>
            <person name="Ravi A."/>
            <person name="Getino M."/>
            <person name="Pursley I."/>
            <person name="Horton D.L."/>
            <person name="Alikhan N.-F."/>
            <person name="Baker D."/>
            <person name="Gharbi K."/>
            <person name="Hall N."/>
            <person name="Watson M."/>
            <person name="Adriaenssens E.M."/>
            <person name="Foster-Nyarko E."/>
            <person name="Jarju S."/>
            <person name="Secka A."/>
            <person name="Antonio M."/>
            <person name="Oren A."/>
            <person name="Chaudhuri R."/>
            <person name="La Ragione R.M."/>
            <person name="Hildebrand F."/>
            <person name="Pallen M.J."/>
        </authorList>
    </citation>
    <scope>NUCLEOTIDE SEQUENCE [LARGE SCALE GENOMIC DNA]</scope>
    <source>
        <strain evidence="1 2">Sa1BUA2</strain>
    </source>
</reference>
<dbReference type="RefSeq" id="WP_191816094.1">
    <property type="nucleotide sequence ID" value="NZ_JACSPV010000060.1"/>
</dbReference>
<dbReference type="Proteomes" id="UP000648182">
    <property type="component" value="Unassembled WGS sequence"/>
</dbReference>
<sequence length="153" mass="17813">MDRLSLEARKKLIELLLRQSKEIRELYIDSVDSIAEEIKKRELEGTAYQYIEMIDDHLRNATIAIEDNLIKLLDEGLKISVEAGMHQSKQATLSFLKKAHIDWHLIERAYFRASTAAVEKMKQRTIKGLNLSDRIWDKSQQDASQLVRLYSKP</sequence>
<accession>A0ABR8VRS4</accession>
<organism evidence="1 2">
    <name type="scientific">Bacillus norwichensis</name>
    <dbReference type="NCBI Taxonomy" id="2762217"/>
    <lineage>
        <taxon>Bacteria</taxon>
        <taxon>Bacillati</taxon>
        <taxon>Bacillota</taxon>
        <taxon>Bacilli</taxon>
        <taxon>Bacillales</taxon>
        <taxon>Bacillaceae</taxon>
        <taxon>Bacillus</taxon>
    </lineage>
</organism>
<comment type="caution">
    <text evidence="1">The sequence shown here is derived from an EMBL/GenBank/DDBJ whole genome shotgun (WGS) entry which is preliminary data.</text>
</comment>
<name>A0ABR8VRS4_9BACI</name>
<dbReference type="EMBL" id="JACSPV010000060">
    <property type="protein sequence ID" value="MBD8007453.1"/>
    <property type="molecule type" value="Genomic_DNA"/>
</dbReference>
<evidence type="ECO:0000313" key="1">
    <source>
        <dbReference type="EMBL" id="MBD8007453.1"/>
    </source>
</evidence>
<evidence type="ECO:0000313" key="2">
    <source>
        <dbReference type="Proteomes" id="UP000648182"/>
    </source>
</evidence>
<proteinExistence type="predicted"/>